<dbReference type="GO" id="GO:0003677">
    <property type="term" value="F:DNA binding"/>
    <property type="evidence" value="ECO:0007669"/>
    <property type="project" value="InterPro"/>
</dbReference>
<dbReference type="Gene3D" id="1.10.443.10">
    <property type="entry name" value="Intergrase catalytic core"/>
    <property type="match status" value="1"/>
</dbReference>
<reference evidence="4" key="3">
    <citation type="submission" date="2022-11" db="EMBL/GenBank/DDBJ databases">
        <title>Draft genome sequence of Sellimonas catena strain 18CBH55.</title>
        <authorList>
            <person name="Atsushi H."/>
            <person name="Moriya O."/>
            <person name="Mitsuo S."/>
        </authorList>
    </citation>
    <scope>NUCLEOTIDE SEQUENCE</scope>
    <source>
        <strain evidence="4">18CBH55</strain>
    </source>
</reference>
<reference evidence="3" key="1">
    <citation type="submission" date="2022-11" db="EMBL/GenBank/DDBJ databases">
        <title>Draft genome sequence of Sellimonas catena strain 12EGH17.</title>
        <authorList>
            <person name="Atsushi H."/>
            <person name="Moriya O."/>
            <person name="Mitsuo S."/>
        </authorList>
    </citation>
    <scope>NUCLEOTIDE SEQUENCE</scope>
    <source>
        <strain evidence="3">12EGH17</strain>
    </source>
</reference>
<accession>A0A9W6C9G3</accession>
<dbReference type="EMBL" id="BSCH01000007">
    <property type="protein sequence ID" value="GLG89898.1"/>
    <property type="molecule type" value="Genomic_DNA"/>
</dbReference>
<dbReference type="SUPFAM" id="SSF56349">
    <property type="entry name" value="DNA breaking-rejoining enzymes"/>
    <property type="match status" value="1"/>
</dbReference>
<proteinExistence type="predicted"/>
<reference evidence="3" key="2">
    <citation type="submission" date="2022-11" db="EMBL/GenBank/DDBJ databases">
        <title>Draft genome sequence of Sellimonas catena strain 12EGH17.</title>
        <authorList>
            <person name="Hisatomi A."/>
            <person name="Ohkuma M."/>
            <person name="Sakamoto M."/>
        </authorList>
    </citation>
    <scope>NUCLEOTIDE SEQUENCE</scope>
    <source>
        <strain evidence="3">12EGH17</strain>
    </source>
</reference>
<evidence type="ECO:0000259" key="2">
    <source>
        <dbReference type="PROSITE" id="PS51898"/>
    </source>
</evidence>
<feature type="domain" description="Tyr recombinase" evidence="2">
    <location>
        <begin position="28"/>
        <end position="215"/>
    </location>
</feature>
<dbReference type="EMBL" id="BSBO01000023">
    <property type="protein sequence ID" value="GLG05075.1"/>
    <property type="molecule type" value="Genomic_DNA"/>
</dbReference>
<reference evidence="3 5" key="5">
    <citation type="journal article" date="2023" name="Int. J. Syst. Evol. Microbiol.">
        <title>Sellimonas catena sp. nov., isolated from human faeces.</title>
        <authorList>
            <person name="Hisatomi A."/>
            <person name="Ohkuma M."/>
            <person name="Sakamoto M."/>
        </authorList>
    </citation>
    <scope>NUCLEOTIDE SEQUENCE [LARGE SCALE GENOMIC DNA]</scope>
    <source>
        <strain evidence="3 5">12EGH17</strain>
        <strain evidence="4">18CBH55</strain>
    </source>
</reference>
<organism evidence="3 5">
    <name type="scientific">Sellimonas catena</name>
    <dbReference type="NCBI Taxonomy" id="2994035"/>
    <lineage>
        <taxon>Bacteria</taxon>
        <taxon>Bacillati</taxon>
        <taxon>Bacillota</taxon>
        <taxon>Clostridia</taxon>
        <taxon>Lachnospirales</taxon>
        <taxon>Lachnospiraceae</taxon>
        <taxon>Sellimonas</taxon>
    </lineage>
</organism>
<dbReference type="InterPro" id="IPR013762">
    <property type="entry name" value="Integrase-like_cat_sf"/>
</dbReference>
<dbReference type="InterPro" id="IPR002104">
    <property type="entry name" value="Integrase_catalytic"/>
</dbReference>
<dbReference type="AlphaFoldDB" id="A0A9W6C9G3"/>
<dbReference type="RefSeq" id="WP_330677568.1">
    <property type="nucleotide sequence ID" value="NZ_BSBO01000023.1"/>
</dbReference>
<dbReference type="PROSITE" id="PS51898">
    <property type="entry name" value="TYR_RECOMBINASE"/>
    <property type="match status" value="1"/>
</dbReference>
<name>A0A9W6C9G3_9FIRM</name>
<comment type="caution">
    <text evidence="3">The sequence shown here is derived from an EMBL/GenBank/DDBJ whole genome shotgun (WGS) entry which is preliminary data.</text>
</comment>
<dbReference type="Pfam" id="PF00589">
    <property type="entry name" value="Phage_integrase"/>
    <property type="match status" value="1"/>
</dbReference>
<sequence length="243" mass="28375">MESVGKLYGYSHLESLFINTDIPPEVQPVFRAYSDEELKRLNAHITKLDVQLARCMVIHQMLGTRISDTLTLHTDCLSKRNGLDIIRIDQVKTRTFEKPISAELAMLIQKAIDCTYDQYGKTEYIFVDAKDPCRPLQYTTIKHKVLRLIKSEDLRDDEGKLFKFSSHMFRRSYGVKLTELHLDDWTIAKLLGHKNISAVKHYRKMSNQLLAEETRKAREQQTRILLANLDGWGEEYEQIRQDD</sequence>
<protein>
    <recommendedName>
        <fullName evidence="2">Tyr recombinase domain-containing protein</fullName>
    </recommendedName>
</protein>
<dbReference type="GO" id="GO:0006310">
    <property type="term" value="P:DNA recombination"/>
    <property type="evidence" value="ECO:0007669"/>
    <property type="project" value="UniProtKB-KW"/>
</dbReference>
<keyword evidence="5" id="KW-1185">Reference proteome</keyword>
<dbReference type="GO" id="GO:0015074">
    <property type="term" value="P:DNA integration"/>
    <property type="evidence" value="ECO:0007669"/>
    <property type="project" value="InterPro"/>
</dbReference>
<evidence type="ECO:0000313" key="5">
    <source>
        <dbReference type="Proteomes" id="UP001145145"/>
    </source>
</evidence>
<dbReference type="InterPro" id="IPR011010">
    <property type="entry name" value="DNA_brk_join_enz"/>
</dbReference>
<dbReference type="Proteomes" id="UP001145145">
    <property type="component" value="Unassembled WGS sequence"/>
</dbReference>
<reference evidence="4" key="4">
    <citation type="submission" date="2022-11" db="EMBL/GenBank/DDBJ databases">
        <title>Draft genome sequence of Sellimonas catena strain 18CBH55.</title>
        <authorList>
            <person name="Hisatomi A."/>
            <person name="Ohkuma M."/>
            <person name="Sakamoto M."/>
        </authorList>
    </citation>
    <scope>NUCLEOTIDE SEQUENCE</scope>
    <source>
        <strain evidence="4">18CBH55</strain>
    </source>
</reference>
<dbReference type="Proteomes" id="UP001145094">
    <property type="component" value="Unassembled WGS sequence"/>
</dbReference>
<gene>
    <name evidence="3" type="ORF">Selli1_22490</name>
    <name evidence="4" type="ORF">Selli2_13250</name>
</gene>
<evidence type="ECO:0000313" key="4">
    <source>
        <dbReference type="EMBL" id="GLG89898.1"/>
    </source>
</evidence>
<evidence type="ECO:0000256" key="1">
    <source>
        <dbReference type="ARBA" id="ARBA00023172"/>
    </source>
</evidence>
<evidence type="ECO:0000313" key="3">
    <source>
        <dbReference type="EMBL" id="GLG05075.1"/>
    </source>
</evidence>
<keyword evidence="1" id="KW-0233">DNA recombination</keyword>